<dbReference type="PANTHER" id="PTHR42909">
    <property type="entry name" value="ZGC:136858"/>
    <property type="match status" value="1"/>
</dbReference>
<organism evidence="7 8">
    <name type="scientific">Dongia rigui</name>
    <dbReference type="NCBI Taxonomy" id="940149"/>
    <lineage>
        <taxon>Bacteria</taxon>
        <taxon>Pseudomonadati</taxon>
        <taxon>Pseudomonadota</taxon>
        <taxon>Alphaproteobacteria</taxon>
        <taxon>Rhodospirillales</taxon>
        <taxon>Dongiaceae</taxon>
        <taxon>Dongia</taxon>
    </lineage>
</organism>
<dbReference type="EC" id="4.2.1.70" evidence="6"/>
<comment type="similarity">
    <text evidence="6">Belongs to the pseudouridine-5'-phosphate glycosidase family.</text>
</comment>
<evidence type="ECO:0000256" key="1">
    <source>
        <dbReference type="ARBA" id="ARBA00022723"/>
    </source>
</evidence>
<evidence type="ECO:0000313" key="7">
    <source>
        <dbReference type="EMBL" id="MDY0871198.1"/>
    </source>
</evidence>
<proteinExistence type="inferred from homology"/>
<evidence type="ECO:0000313" key="8">
    <source>
        <dbReference type="Proteomes" id="UP001271769"/>
    </source>
</evidence>
<feature type="binding site" evidence="6">
    <location>
        <position position="138"/>
    </location>
    <ligand>
        <name>Mn(2+)</name>
        <dbReference type="ChEBI" id="CHEBI:29035"/>
    </ligand>
</feature>
<feature type="binding site" evidence="6">
    <location>
        <position position="86"/>
    </location>
    <ligand>
        <name>substrate</name>
    </ligand>
</feature>
<dbReference type="HAMAP" id="MF_01876">
    <property type="entry name" value="PsiMP_glycosidase"/>
    <property type="match status" value="1"/>
</dbReference>
<evidence type="ECO:0000256" key="6">
    <source>
        <dbReference type="HAMAP-Rule" id="MF_01876"/>
    </source>
</evidence>
<dbReference type="RefSeq" id="WP_320499563.1">
    <property type="nucleotide sequence ID" value="NZ_JAXCLX010000001.1"/>
</dbReference>
<dbReference type="SUPFAM" id="SSF110581">
    <property type="entry name" value="Indigoidine synthase A-like"/>
    <property type="match status" value="1"/>
</dbReference>
<accession>A0ABU5DVF8</accession>
<gene>
    <name evidence="6" type="primary">psuG</name>
    <name evidence="7" type="ORF">SMD31_04675</name>
</gene>
<dbReference type="InterPro" id="IPR007342">
    <property type="entry name" value="PsuG"/>
</dbReference>
<feature type="binding site" evidence="6">
    <location>
        <begin position="140"/>
        <end position="142"/>
    </location>
    <ligand>
        <name>substrate</name>
    </ligand>
</feature>
<reference evidence="7 8" key="1">
    <citation type="journal article" date="2013" name="Antonie Van Leeuwenhoek">
        <title>Dongia rigui sp. nov., isolated from freshwater of a large wetland in Korea.</title>
        <authorList>
            <person name="Baik K.S."/>
            <person name="Hwang Y.M."/>
            <person name="Choi J.S."/>
            <person name="Kwon J."/>
            <person name="Seong C.N."/>
        </authorList>
    </citation>
    <scope>NUCLEOTIDE SEQUENCE [LARGE SCALE GENOMIC DNA]</scope>
    <source>
        <strain evidence="7 8">04SU4-P</strain>
    </source>
</reference>
<comment type="function">
    <text evidence="6">Catalyzes the reversible cleavage of pseudouridine 5'-phosphate (PsiMP) to ribose 5-phosphate and uracil. Functions biologically in the cleavage direction, as part of a pseudouridine degradation pathway.</text>
</comment>
<keyword evidence="1 6" id="KW-0479">Metal-binding</keyword>
<dbReference type="Proteomes" id="UP001271769">
    <property type="component" value="Unassembled WGS sequence"/>
</dbReference>
<feature type="binding site" evidence="6">
    <location>
        <position position="106"/>
    </location>
    <ligand>
        <name>substrate</name>
    </ligand>
</feature>
<sequence length="302" mass="31286">MNQYLDIAPEVAAALQARQPVVALESTIVAHGMPYPQNLETAQIVESIIREGGAVPATIAILDGRLKVGLSPDELQRVAQSPDMVKASIRDLAVLVASGGNGATTVASTMRIAAMAGIHVFVTGGIGGVHRGAAKSFDISADLEEMAESNVAVVCAGAKSILDIGLTLEYLETAGVPVITVGSETFPAFYSRESGHKSPFTVANAAEVAAIARAKWEMGLKGGMVIANPIAVEDEIPAEEIDRQIQGALIEADTLGYRGKTVTPFLLKHVATLTEGRSLTANIALVRNNARLGAAIAVALAG</sequence>
<keyword evidence="8" id="KW-1185">Reference proteome</keyword>
<dbReference type="Pfam" id="PF04227">
    <property type="entry name" value="Indigoidine_A"/>
    <property type="match status" value="1"/>
</dbReference>
<evidence type="ECO:0000256" key="4">
    <source>
        <dbReference type="ARBA" id="ARBA00023239"/>
    </source>
</evidence>
<dbReference type="GO" id="GO:0016798">
    <property type="term" value="F:hydrolase activity, acting on glycosyl bonds"/>
    <property type="evidence" value="ECO:0007669"/>
    <property type="project" value="UniProtKB-KW"/>
</dbReference>
<comment type="catalytic activity">
    <reaction evidence="6">
        <text>D-ribose 5-phosphate + uracil = psi-UMP + H2O</text>
        <dbReference type="Rhea" id="RHEA:18337"/>
        <dbReference type="ChEBI" id="CHEBI:15377"/>
        <dbReference type="ChEBI" id="CHEBI:17568"/>
        <dbReference type="ChEBI" id="CHEBI:58380"/>
        <dbReference type="ChEBI" id="CHEBI:78346"/>
        <dbReference type="EC" id="4.2.1.70"/>
    </reaction>
</comment>
<dbReference type="Gene3D" id="3.40.1790.10">
    <property type="entry name" value="Indigoidine synthase domain"/>
    <property type="match status" value="1"/>
</dbReference>
<keyword evidence="5 6" id="KW-0326">Glycosidase</keyword>
<feature type="active site" description="Proton donor" evidence="6">
    <location>
        <position position="25"/>
    </location>
</feature>
<keyword evidence="2 6" id="KW-0378">Hydrolase</keyword>
<dbReference type="EMBL" id="JAXCLX010000001">
    <property type="protein sequence ID" value="MDY0871198.1"/>
    <property type="molecule type" value="Genomic_DNA"/>
</dbReference>
<name>A0ABU5DVF8_9PROT</name>
<dbReference type="InterPro" id="IPR022830">
    <property type="entry name" value="Indigdn_synthA-like"/>
</dbReference>
<evidence type="ECO:0000256" key="3">
    <source>
        <dbReference type="ARBA" id="ARBA00023211"/>
    </source>
</evidence>
<protein>
    <recommendedName>
        <fullName evidence="6">Pseudouridine-5'-phosphate glycosidase</fullName>
        <shortName evidence="6">PsiMP glycosidase</shortName>
        <ecNumber evidence="6">4.2.1.70</ecNumber>
    </recommendedName>
</protein>
<evidence type="ECO:0000256" key="5">
    <source>
        <dbReference type="ARBA" id="ARBA00023295"/>
    </source>
</evidence>
<keyword evidence="4 6" id="KW-0456">Lyase</keyword>
<comment type="caution">
    <text evidence="7">The sequence shown here is derived from an EMBL/GenBank/DDBJ whole genome shotgun (WGS) entry which is preliminary data.</text>
</comment>
<feature type="active site" description="Nucleophile" evidence="6">
    <location>
        <position position="159"/>
    </location>
</feature>
<keyword evidence="3 6" id="KW-0464">Manganese</keyword>
<dbReference type="PANTHER" id="PTHR42909:SF1">
    <property type="entry name" value="CARBOHYDRATE KINASE PFKB DOMAIN-CONTAINING PROTEIN"/>
    <property type="match status" value="1"/>
</dbReference>
<evidence type="ECO:0000256" key="2">
    <source>
        <dbReference type="ARBA" id="ARBA00022801"/>
    </source>
</evidence>
<comment type="cofactor">
    <cofactor evidence="6">
        <name>Mn(2+)</name>
        <dbReference type="ChEBI" id="CHEBI:29035"/>
    </cofactor>
    <text evidence="6">Binds 1 Mn(2+) ion per subunit.</text>
</comment>
<comment type="subunit">
    <text evidence="6">Homotrimer.</text>
</comment>